<protein>
    <submittedName>
        <fullName evidence="2">Uncharacterized protein</fullName>
    </submittedName>
</protein>
<proteinExistence type="predicted"/>
<evidence type="ECO:0000256" key="1">
    <source>
        <dbReference type="SAM" id="MobiDB-lite"/>
    </source>
</evidence>
<evidence type="ECO:0000313" key="3">
    <source>
        <dbReference type="Proteomes" id="UP000247810"/>
    </source>
</evidence>
<feature type="compositionally biased region" description="Basic and acidic residues" evidence="1">
    <location>
        <begin position="220"/>
        <end position="230"/>
    </location>
</feature>
<name>A0A319DD03_9EURO</name>
<sequence>MPVPILKDETRPSSHLAPARLKQLVPLFQIPKGAGSHLFSQDSMIRFHLSAQNALCSCRALYTEYVVSIIVAIVVSAGVLVPPPCLSNNHPYDESTHLRTLQHMTSKRVMLSVLPLDLVPGLSGRTQAAFGFGARRVDFNIPIPQPSYGVGILFLSCPALSRGKRVGNLRHHPHARHRLSSIYHIGSIIINQAECPFRSRPDRSTPCLPDDSIHSGSHPKTTEKTKGTDD</sequence>
<dbReference type="AlphaFoldDB" id="A0A319DD03"/>
<accession>A0A319DD03</accession>
<reference evidence="2 3" key="1">
    <citation type="submission" date="2018-02" db="EMBL/GenBank/DDBJ databases">
        <title>The genomes of Aspergillus section Nigri reveals drivers in fungal speciation.</title>
        <authorList>
            <consortium name="DOE Joint Genome Institute"/>
            <person name="Vesth T.C."/>
            <person name="Nybo J."/>
            <person name="Theobald S."/>
            <person name="Brandl J."/>
            <person name="Frisvad J.C."/>
            <person name="Nielsen K.F."/>
            <person name="Lyhne E.K."/>
            <person name="Kogle M.E."/>
            <person name="Kuo A."/>
            <person name="Riley R."/>
            <person name="Clum A."/>
            <person name="Nolan M."/>
            <person name="Lipzen A."/>
            <person name="Salamov A."/>
            <person name="Henrissat B."/>
            <person name="Wiebenga A."/>
            <person name="De vries R.P."/>
            <person name="Grigoriev I.V."/>
            <person name="Mortensen U.H."/>
            <person name="Andersen M.R."/>
            <person name="Baker S.E."/>
        </authorList>
    </citation>
    <scope>NUCLEOTIDE SEQUENCE [LARGE SCALE GENOMIC DNA]</scope>
    <source>
        <strain evidence="2 3">CBS 707.79</strain>
    </source>
</reference>
<gene>
    <name evidence="2" type="ORF">BO71DRAFT_211130</name>
</gene>
<dbReference type="EMBL" id="KZ825858">
    <property type="protein sequence ID" value="PYH95141.1"/>
    <property type="molecule type" value="Genomic_DNA"/>
</dbReference>
<organism evidence="2 3">
    <name type="scientific">Aspergillus ellipticus CBS 707.79</name>
    <dbReference type="NCBI Taxonomy" id="1448320"/>
    <lineage>
        <taxon>Eukaryota</taxon>
        <taxon>Fungi</taxon>
        <taxon>Dikarya</taxon>
        <taxon>Ascomycota</taxon>
        <taxon>Pezizomycotina</taxon>
        <taxon>Eurotiomycetes</taxon>
        <taxon>Eurotiomycetidae</taxon>
        <taxon>Eurotiales</taxon>
        <taxon>Aspergillaceae</taxon>
        <taxon>Aspergillus</taxon>
        <taxon>Aspergillus subgen. Circumdati</taxon>
    </lineage>
</organism>
<evidence type="ECO:0000313" key="2">
    <source>
        <dbReference type="EMBL" id="PYH95141.1"/>
    </source>
</evidence>
<feature type="region of interest" description="Disordered" evidence="1">
    <location>
        <begin position="201"/>
        <end position="230"/>
    </location>
</feature>
<dbReference type="Proteomes" id="UP000247810">
    <property type="component" value="Unassembled WGS sequence"/>
</dbReference>
<keyword evidence="3" id="KW-1185">Reference proteome</keyword>
<dbReference type="VEuPathDB" id="FungiDB:BO71DRAFT_211130"/>